<evidence type="ECO:0000313" key="2">
    <source>
        <dbReference type="Proteomes" id="UP001379533"/>
    </source>
</evidence>
<evidence type="ECO:0000313" key="1">
    <source>
        <dbReference type="EMBL" id="WXA98613.1"/>
    </source>
</evidence>
<sequence>MDVRQVRIVDEKGTPQLVLTSDTRLADPPGAGRKVGGAALLFNNAAGKEVGGVGMHEKNNAFCLDYPPKPGTAHGGSEALCIVEEDGHVAGVYVNDPESGPNRTGAGNERLAFSVDHGESKIVLNGKDGKPRIRLAVDANDVPRIEFLDAKGNAVYTLPPKP</sequence>
<keyword evidence="2" id="KW-1185">Reference proteome</keyword>
<protein>
    <submittedName>
        <fullName evidence="1">Uncharacterized protein</fullName>
    </submittedName>
</protein>
<dbReference type="EMBL" id="CP089982">
    <property type="protein sequence ID" value="WXA98613.1"/>
    <property type="molecule type" value="Genomic_DNA"/>
</dbReference>
<dbReference type="RefSeq" id="WP_394849228.1">
    <property type="nucleotide sequence ID" value="NZ_CP089982.1"/>
</dbReference>
<accession>A0ABZ2KIY2</accession>
<name>A0ABZ2KIY2_9BACT</name>
<organism evidence="1 2">
    <name type="scientific">Pendulispora brunnea</name>
    <dbReference type="NCBI Taxonomy" id="2905690"/>
    <lineage>
        <taxon>Bacteria</taxon>
        <taxon>Pseudomonadati</taxon>
        <taxon>Myxococcota</taxon>
        <taxon>Myxococcia</taxon>
        <taxon>Myxococcales</taxon>
        <taxon>Sorangiineae</taxon>
        <taxon>Pendulisporaceae</taxon>
        <taxon>Pendulispora</taxon>
    </lineage>
</organism>
<reference evidence="1 2" key="1">
    <citation type="submission" date="2021-12" db="EMBL/GenBank/DDBJ databases">
        <title>Discovery of the Pendulisporaceae a myxobacterial family with distinct sporulation behavior and unique specialized metabolism.</title>
        <authorList>
            <person name="Garcia R."/>
            <person name="Popoff A."/>
            <person name="Bader C.D."/>
            <person name="Loehr J."/>
            <person name="Walesch S."/>
            <person name="Walt C."/>
            <person name="Boldt J."/>
            <person name="Bunk B."/>
            <person name="Haeckl F.J.F.P.J."/>
            <person name="Gunesch A.P."/>
            <person name="Birkelbach J."/>
            <person name="Nuebel U."/>
            <person name="Pietschmann T."/>
            <person name="Bach T."/>
            <person name="Mueller R."/>
        </authorList>
    </citation>
    <scope>NUCLEOTIDE SEQUENCE [LARGE SCALE GENOMIC DNA]</scope>
    <source>
        <strain evidence="1 2">MSr12523</strain>
    </source>
</reference>
<dbReference type="Proteomes" id="UP001379533">
    <property type="component" value="Chromosome"/>
</dbReference>
<gene>
    <name evidence="1" type="ORF">LZC95_17490</name>
</gene>
<proteinExistence type="predicted"/>